<protein>
    <submittedName>
        <fullName evidence="8">ABC transporter permease subunit</fullName>
    </submittedName>
</protein>
<feature type="domain" description="ABC transmembrane type-1" evidence="7">
    <location>
        <begin position="71"/>
        <end position="269"/>
    </location>
</feature>
<name>A0A9X1XFQ5_9BACL</name>
<keyword evidence="3 6" id="KW-0812">Transmembrane</keyword>
<dbReference type="PANTHER" id="PTHR43839">
    <property type="entry name" value="OPPC IN A BINDING PROTEIN-DEPENDENT TRANSPORT SYSTEM"/>
    <property type="match status" value="1"/>
</dbReference>
<dbReference type="RefSeq" id="WP_248254270.1">
    <property type="nucleotide sequence ID" value="NZ_JAIWJX010000002.1"/>
</dbReference>
<dbReference type="AlphaFoldDB" id="A0A9X1XFQ5"/>
<keyword evidence="2 6" id="KW-0813">Transport</keyword>
<feature type="transmembrane region" description="Helical" evidence="6">
    <location>
        <begin position="110"/>
        <end position="133"/>
    </location>
</feature>
<evidence type="ECO:0000313" key="8">
    <source>
        <dbReference type="EMBL" id="MCK6259055.1"/>
    </source>
</evidence>
<dbReference type="InterPro" id="IPR035906">
    <property type="entry name" value="MetI-like_sf"/>
</dbReference>
<sequence>MKRIFITLFTSLLGILLMGAIPFAFNGTSFKISSYSEGLKMLLSSLTHPFNIMYPAEATSRTLFPDILEPYIYSMIVLFSALFLAIIVALTLSILISLLPKPLYKASNAVLFVFESLPDVLIAVLVQFLIIWFYKKTNILLFNIASWGNEQPYTLPILCLSVLPIILSLRILLFHMEEEWEEPYIENAKSKGLTRLYILLHHVLPNTLVHFFHQSKMILWFMLSNLLVIEILFNIYGITNFVYRHGNPAVFTIASMLVFIPMYAFFVLGSMWTNKWAIQNEMAATAAAQSSFSFQPYWLIIKRFLLRMVRPLRYVGAQPLFVAGFCIIGSMLVLSMIHNYAFDNEIPKTQVLYAKDGITALGRSPFEPSSRFWFGTDQFGSELLYKIVSGAKYTLGLAFFISLTRLLFSFAGGYLFFAMNPRFKEWLKGIVDSTHYVPVALLCYFILFPVVLSEGLTFWQKGMFHIIILTLVAVPAISVMIGSEMELISNKEFVSSARVLGGGRFHVFYKHLLPHMLPKLSFIYIQQIMYVLILFAHLGLLQMFFGGTVLEEYTMQGGDFIPISMSNEWSGLIGSYYRQMLLRPYLIIIPVVFFAVAIIGVNLMLEGLKKAIEDLQWGRKKFSHPASIMIVAVTVVFCYFAVHKFSDDFTEKKAIAAAQKKSVVKIPIVELDKETLDRFEDGEMNGVKDLYFVGSFLDRDTLKWGYGKPVKTKEYEKRTDYYYKEDGYQIILSSGFNRRVSRIQVQYDSTREDILKAMKKKPDKETKKTLDYLRGDYLVRFTQSSPGHWWISIQDQYYFR</sequence>
<feature type="transmembrane region" description="Helical" evidence="6">
    <location>
        <begin position="463"/>
        <end position="481"/>
    </location>
</feature>
<comment type="caution">
    <text evidence="8">The sequence shown here is derived from an EMBL/GenBank/DDBJ whole genome shotgun (WGS) entry which is preliminary data.</text>
</comment>
<evidence type="ECO:0000256" key="6">
    <source>
        <dbReference type="RuleBase" id="RU363032"/>
    </source>
</evidence>
<comment type="similarity">
    <text evidence="6">Belongs to the binding-protein-dependent transport system permease family.</text>
</comment>
<gene>
    <name evidence="8" type="ORF">LCY76_21015</name>
</gene>
<proteinExistence type="inferred from homology"/>
<keyword evidence="4 6" id="KW-1133">Transmembrane helix</keyword>
<evidence type="ECO:0000256" key="2">
    <source>
        <dbReference type="ARBA" id="ARBA00022448"/>
    </source>
</evidence>
<evidence type="ECO:0000256" key="3">
    <source>
        <dbReference type="ARBA" id="ARBA00022692"/>
    </source>
</evidence>
<evidence type="ECO:0000313" key="9">
    <source>
        <dbReference type="Proteomes" id="UP001139011"/>
    </source>
</evidence>
<feature type="transmembrane region" description="Helical" evidence="6">
    <location>
        <begin position="218"/>
        <end position="237"/>
    </location>
</feature>
<dbReference type="Gene3D" id="1.10.3720.10">
    <property type="entry name" value="MetI-like"/>
    <property type="match status" value="2"/>
</dbReference>
<evidence type="ECO:0000256" key="4">
    <source>
        <dbReference type="ARBA" id="ARBA00022989"/>
    </source>
</evidence>
<feature type="transmembrane region" description="Helical" evidence="6">
    <location>
        <begin position="153"/>
        <end position="173"/>
    </location>
</feature>
<dbReference type="CDD" id="cd06261">
    <property type="entry name" value="TM_PBP2"/>
    <property type="match status" value="2"/>
</dbReference>
<feature type="domain" description="ABC transmembrane type-1" evidence="7">
    <location>
        <begin position="391"/>
        <end position="605"/>
    </location>
</feature>
<feature type="transmembrane region" description="Helical" evidence="6">
    <location>
        <begin position="320"/>
        <end position="342"/>
    </location>
</feature>
<evidence type="ECO:0000256" key="5">
    <source>
        <dbReference type="ARBA" id="ARBA00023136"/>
    </source>
</evidence>
<feature type="transmembrane region" description="Helical" evidence="6">
    <location>
        <begin position="522"/>
        <end position="545"/>
    </location>
</feature>
<keyword evidence="9" id="KW-1185">Reference proteome</keyword>
<dbReference type="PROSITE" id="PS50928">
    <property type="entry name" value="ABC_TM1"/>
    <property type="match status" value="2"/>
</dbReference>
<dbReference type="EMBL" id="JAIWJX010000002">
    <property type="protein sequence ID" value="MCK6259055.1"/>
    <property type="molecule type" value="Genomic_DNA"/>
</dbReference>
<reference evidence="8" key="1">
    <citation type="submission" date="2021-09" db="EMBL/GenBank/DDBJ databases">
        <title>Genome analysis of Fictibacillus sp. KIGAM418 isolated from marine sediment.</title>
        <authorList>
            <person name="Seo M.-J."/>
            <person name="Cho E.-S."/>
            <person name="Hwang C.Y."/>
        </authorList>
    </citation>
    <scope>NUCLEOTIDE SEQUENCE</scope>
    <source>
        <strain evidence="8">KIGAM418</strain>
    </source>
</reference>
<feature type="transmembrane region" description="Helical" evidence="6">
    <location>
        <begin position="626"/>
        <end position="642"/>
    </location>
</feature>
<accession>A0A9X1XFQ5</accession>
<dbReference type="PANTHER" id="PTHR43839:SF3">
    <property type="entry name" value="OLIGOPEPTIDE ABC TRANSPORTER, PERMEASE PROTEIN"/>
    <property type="match status" value="1"/>
</dbReference>
<dbReference type="GO" id="GO:0055085">
    <property type="term" value="P:transmembrane transport"/>
    <property type="evidence" value="ECO:0007669"/>
    <property type="project" value="InterPro"/>
</dbReference>
<feature type="transmembrane region" description="Helical" evidence="6">
    <location>
        <begin position="393"/>
        <end position="417"/>
    </location>
</feature>
<feature type="transmembrane region" description="Helical" evidence="6">
    <location>
        <begin position="429"/>
        <end position="451"/>
    </location>
</feature>
<dbReference type="InterPro" id="IPR000515">
    <property type="entry name" value="MetI-like"/>
</dbReference>
<dbReference type="Pfam" id="PF00528">
    <property type="entry name" value="BPD_transp_1"/>
    <property type="match status" value="2"/>
</dbReference>
<dbReference type="Proteomes" id="UP001139011">
    <property type="component" value="Unassembled WGS sequence"/>
</dbReference>
<evidence type="ECO:0000259" key="7">
    <source>
        <dbReference type="PROSITE" id="PS50928"/>
    </source>
</evidence>
<keyword evidence="5 6" id="KW-0472">Membrane</keyword>
<organism evidence="8 9">
    <name type="scientific">Fictibacillus marinisediminis</name>
    <dbReference type="NCBI Taxonomy" id="2878389"/>
    <lineage>
        <taxon>Bacteria</taxon>
        <taxon>Bacillati</taxon>
        <taxon>Bacillota</taxon>
        <taxon>Bacilli</taxon>
        <taxon>Bacillales</taxon>
        <taxon>Fictibacillaceae</taxon>
        <taxon>Fictibacillus</taxon>
    </lineage>
</organism>
<feature type="transmembrane region" description="Helical" evidence="6">
    <location>
        <begin position="71"/>
        <end position="98"/>
    </location>
</feature>
<evidence type="ECO:0000256" key="1">
    <source>
        <dbReference type="ARBA" id="ARBA00004141"/>
    </source>
</evidence>
<feature type="transmembrane region" description="Helical" evidence="6">
    <location>
        <begin position="585"/>
        <end position="605"/>
    </location>
</feature>
<dbReference type="SUPFAM" id="SSF161098">
    <property type="entry name" value="MetI-like"/>
    <property type="match status" value="2"/>
</dbReference>
<feature type="transmembrane region" description="Helical" evidence="6">
    <location>
        <begin position="249"/>
        <end position="270"/>
    </location>
</feature>
<dbReference type="GO" id="GO:0005886">
    <property type="term" value="C:plasma membrane"/>
    <property type="evidence" value="ECO:0007669"/>
    <property type="project" value="UniProtKB-SubCell"/>
</dbReference>
<comment type="subcellular location">
    <subcellularLocation>
        <location evidence="6">Cell membrane</location>
        <topology evidence="6">Multi-pass membrane protein</topology>
    </subcellularLocation>
    <subcellularLocation>
        <location evidence="1">Membrane</location>
        <topology evidence="1">Multi-pass membrane protein</topology>
    </subcellularLocation>
</comment>